<evidence type="ECO:0000256" key="1">
    <source>
        <dbReference type="SAM" id="MobiDB-lite"/>
    </source>
</evidence>
<comment type="caution">
    <text evidence="3">The sequence shown here is derived from an EMBL/GenBank/DDBJ whole genome shotgun (WGS) entry which is preliminary data.</text>
</comment>
<protein>
    <submittedName>
        <fullName evidence="3">Uncharacterized protein</fullName>
    </submittedName>
</protein>
<proteinExistence type="predicted"/>
<evidence type="ECO:0000256" key="2">
    <source>
        <dbReference type="SAM" id="Phobius"/>
    </source>
</evidence>
<sequence length="93" mass="9630">MNSAIPAVPRPRSSASVPRITKASDTAPGSSAAGERSTPNSPHMPVETPADTGRFERAVRPNKLGPVNRAPRWLLPTVLTALILAVVVGAVLG</sequence>
<feature type="region of interest" description="Disordered" evidence="1">
    <location>
        <begin position="1"/>
        <end position="70"/>
    </location>
</feature>
<name>A0ABP7YY97_9ACTN</name>
<keyword evidence="2" id="KW-0472">Membrane</keyword>
<feature type="transmembrane region" description="Helical" evidence="2">
    <location>
        <begin position="73"/>
        <end position="92"/>
    </location>
</feature>
<reference evidence="4" key="1">
    <citation type="journal article" date="2019" name="Int. J. Syst. Evol. Microbiol.">
        <title>The Global Catalogue of Microorganisms (GCM) 10K type strain sequencing project: providing services to taxonomists for standard genome sequencing and annotation.</title>
        <authorList>
            <consortium name="The Broad Institute Genomics Platform"/>
            <consortium name="The Broad Institute Genome Sequencing Center for Infectious Disease"/>
            <person name="Wu L."/>
            <person name="Ma J."/>
        </authorList>
    </citation>
    <scope>NUCLEOTIDE SEQUENCE [LARGE SCALE GENOMIC DNA]</scope>
    <source>
        <strain evidence="4">JCM 17316</strain>
    </source>
</reference>
<gene>
    <name evidence="3" type="ORF">GCM10022416_33630</name>
</gene>
<dbReference type="Proteomes" id="UP001500266">
    <property type="component" value="Unassembled WGS sequence"/>
</dbReference>
<organism evidence="3 4">
    <name type="scientific">Actinomadura keratinilytica</name>
    <dbReference type="NCBI Taxonomy" id="547461"/>
    <lineage>
        <taxon>Bacteria</taxon>
        <taxon>Bacillati</taxon>
        <taxon>Actinomycetota</taxon>
        <taxon>Actinomycetes</taxon>
        <taxon>Streptosporangiales</taxon>
        <taxon>Thermomonosporaceae</taxon>
        <taxon>Actinomadura</taxon>
    </lineage>
</organism>
<accession>A0ABP7YY97</accession>
<evidence type="ECO:0000313" key="3">
    <source>
        <dbReference type="EMBL" id="GAA4143583.1"/>
    </source>
</evidence>
<dbReference type="EMBL" id="BAABDO010000047">
    <property type="protein sequence ID" value="GAA4143583.1"/>
    <property type="molecule type" value="Genomic_DNA"/>
</dbReference>
<evidence type="ECO:0000313" key="4">
    <source>
        <dbReference type="Proteomes" id="UP001500266"/>
    </source>
</evidence>
<keyword evidence="2" id="KW-1133">Transmembrane helix</keyword>
<keyword evidence="2" id="KW-0812">Transmembrane</keyword>
<keyword evidence="4" id="KW-1185">Reference proteome</keyword>